<keyword evidence="2" id="KW-1185">Reference proteome</keyword>
<reference evidence="2" key="1">
    <citation type="submission" date="2016-06" db="EMBL/GenBank/DDBJ databases">
        <authorList>
            <person name="Varghese N."/>
        </authorList>
    </citation>
    <scope>NUCLEOTIDE SEQUENCE [LARGE SCALE GENOMIC DNA]</scope>
    <source>
        <strain evidence="2">DSM 46123</strain>
    </source>
</reference>
<dbReference type="RefSeq" id="WP_091453184.1">
    <property type="nucleotide sequence ID" value="NZ_FMHU01000001.1"/>
</dbReference>
<dbReference type="Proteomes" id="UP000198906">
    <property type="component" value="Unassembled WGS sequence"/>
</dbReference>
<evidence type="ECO:0000313" key="1">
    <source>
        <dbReference type="EMBL" id="SCL15068.1"/>
    </source>
</evidence>
<gene>
    <name evidence="1" type="ORF">GA0074694_1039</name>
</gene>
<proteinExistence type="predicted"/>
<dbReference type="EMBL" id="FMHU01000001">
    <property type="protein sequence ID" value="SCL15068.1"/>
    <property type="molecule type" value="Genomic_DNA"/>
</dbReference>
<protein>
    <submittedName>
        <fullName evidence="1">Uncharacterized protein</fullName>
    </submittedName>
</protein>
<name>A0A1C6RD53_9ACTN</name>
<accession>A0A1C6RD53</accession>
<dbReference type="AlphaFoldDB" id="A0A1C6RD53"/>
<evidence type="ECO:0000313" key="2">
    <source>
        <dbReference type="Proteomes" id="UP000198906"/>
    </source>
</evidence>
<organism evidence="1 2">
    <name type="scientific">Micromonospora inyonensis</name>
    <dbReference type="NCBI Taxonomy" id="47866"/>
    <lineage>
        <taxon>Bacteria</taxon>
        <taxon>Bacillati</taxon>
        <taxon>Actinomycetota</taxon>
        <taxon>Actinomycetes</taxon>
        <taxon>Micromonosporales</taxon>
        <taxon>Micromonosporaceae</taxon>
        <taxon>Micromonospora</taxon>
    </lineage>
</organism>
<dbReference type="STRING" id="47866.GA0074694_1039"/>
<sequence length="135" mass="13799">MGIEYRELRGDMTVSAPIPPTLAGTAVEVPIIRLPYGAQITGVLWVPGAAITANGSNFFTLTVRNRQAGAGTVVVATRAYSAGNGAANTPETLTVSSTAADLQPAAGDVLTVHVTHTGTGLAVPAGLVQVTYRIR</sequence>